<feature type="domain" description="ABC transmembrane type-1" evidence="8">
    <location>
        <begin position="102"/>
        <end position="303"/>
    </location>
</feature>
<feature type="transmembrane region" description="Helical" evidence="7">
    <location>
        <begin position="104"/>
        <end position="129"/>
    </location>
</feature>
<evidence type="ECO:0000256" key="6">
    <source>
        <dbReference type="ARBA" id="ARBA00023136"/>
    </source>
</evidence>
<evidence type="ECO:0000259" key="8">
    <source>
        <dbReference type="PROSITE" id="PS50928"/>
    </source>
</evidence>
<feature type="transmembrane region" description="Helical" evidence="7">
    <location>
        <begin position="141"/>
        <end position="161"/>
    </location>
</feature>
<dbReference type="Proteomes" id="UP000246114">
    <property type="component" value="Unassembled WGS sequence"/>
</dbReference>
<dbReference type="PANTHER" id="PTHR43163:SF6">
    <property type="entry name" value="DIPEPTIDE TRANSPORT SYSTEM PERMEASE PROTEIN DPPB-RELATED"/>
    <property type="match status" value="1"/>
</dbReference>
<dbReference type="Proteomes" id="UP000182135">
    <property type="component" value="Unassembled WGS sequence"/>
</dbReference>
<evidence type="ECO:0000256" key="3">
    <source>
        <dbReference type="ARBA" id="ARBA00022475"/>
    </source>
</evidence>
<feature type="transmembrane region" description="Helical" evidence="7">
    <location>
        <begin position="12"/>
        <end position="33"/>
    </location>
</feature>
<evidence type="ECO:0000256" key="5">
    <source>
        <dbReference type="ARBA" id="ARBA00022989"/>
    </source>
</evidence>
<gene>
    <name evidence="9" type="ORF">DBY38_09550</name>
    <name evidence="10" type="ORF">SAMN04487885_101133</name>
</gene>
<keyword evidence="5 7" id="KW-1133">Transmembrane helix</keyword>
<accession>A0A1I2J4T0</accession>
<dbReference type="InterPro" id="IPR045621">
    <property type="entry name" value="BPD_transp_1_N"/>
</dbReference>
<dbReference type="OrthoDB" id="9773221at2"/>
<organism evidence="10 11">
    <name type="scientific">Clostridium cadaveris</name>
    <dbReference type="NCBI Taxonomy" id="1529"/>
    <lineage>
        <taxon>Bacteria</taxon>
        <taxon>Bacillati</taxon>
        <taxon>Bacillota</taxon>
        <taxon>Clostridia</taxon>
        <taxon>Eubacteriales</taxon>
        <taxon>Clostridiaceae</taxon>
        <taxon>Clostridium</taxon>
    </lineage>
</organism>
<dbReference type="CDD" id="cd06261">
    <property type="entry name" value="TM_PBP2"/>
    <property type="match status" value="1"/>
</dbReference>
<feature type="transmembrane region" description="Helical" evidence="7">
    <location>
        <begin position="249"/>
        <end position="270"/>
    </location>
</feature>
<dbReference type="EMBL" id="FOOE01000001">
    <property type="protein sequence ID" value="SFF49762.1"/>
    <property type="molecule type" value="Genomic_DNA"/>
</dbReference>
<dbReference type="PANTHER" id="PTHR43163">
    <property type="entry name" value="DIPEPTIDE TRANSPORT SYSTEM PERMEASE PROTEIN DPPB-RELATED"/>
    <property type="match status" value="1"/>
</dbReference>
<dbReference type="Pfam" id="PF19300">
    <property type="entry name" value="BPD_transp_1_N"/>
    <property type="match status" value="1"/>
</dbReference>
<dbReference type="InterPro" id="IPR035906">
    <property type="entry name" value="MetI-like_sf"/>
</dbReference>
<feature type="transmembrane region" description="Helical" evidence="7">
    <location>
        <begin position="181"/>
        <end position="198"/>
    </location>
</feature>
<keyword evidence="3" id="KW-1003">Cell membrane</keyword>
<sequence>MKFSFKYLIKRLLMTIPVLIGITFLAFILGVIAPGDPAVEYLSMDGVSAPTEEEIAKTREELGLNENIFIQYEKWTIKVLKGDLGKSYITKTSIREEIQRRLPITFSISLMAIFFVITISIPLSIIMALNKDSNIDKSGRILSLILASMPGFWIAIIMLSIFCERLKWLPTSGYGTFKHLIMPGFVLSAGTIGTIMRLHRATLIEALSQNYIITAKSKGLKEKIIIFKYAFTNSLMPIVTLLGNYFGAILGGSTVVEVIFGIPGMGSYVIKGIMSRDYPVIQGYVVFTGIIFLAFNLLIDLCYLLLNPRMRLGGE</sequence>
<protein>
    <submittedName>
        <fullName evidence="9">ABC transporter permease</fullName>
    </submittedName>
    <submittedName>
        <fullName evidence="10">Peptide/nickel transport system permease protein</fullName>
    </submittedName>
</protein>
<dbReference type="PROSITE" id="PS50928">
    <property type="entry name" value="ABC_TM1"/>
    <property type="match status" value="1"/>
</dbReference>
<dbReference type="EMBL" id="QAMZ01000045">
    <property type="protein sequence ID" value="PWL52737.1"/>
    <property type="molecule type" value="Genomic_DNA"/>
</dbReference>
<evidence type="ECO:0000313" key="12">
    <source>
        <dbReference type="Proteomes" id="UP000246114"/>
    </source>
</evidence>
<dbReference type="GO" id="GO:0005886">
    <property type="term" value="C:plasma membrane"/>
    <property type="evidence" value="ECO:0007669"/>
    <property type="project" value="UniProtKB-SubCell"/>
</dbReference>
<proteinExistence type="inferred from homology"/>
<evidence type="ECO:0000256" key="2">
    <source>
        <dbReference type="ARBA" id="ARBA00022448"/>
    </source>
</evidence>
<dbReference type="GO" id="GO:0055085">
    <property type="term" value="P:transmembrane transport"/>
    <property type="evidence" value="ECO:0007669"/>
    <property type="project" value="InterPro"/>
</dbReference>
<evidence type="ECO:0000256" key="4">
    <source>
        <dbReference type="ARBA" id="ARBA00022692"/>
    </source>
</evidence>
<evidence type="ECO:0000256" key="1">
    <source>
        <dbReference type="ARBA" id="ARBA00004651"/>
    </source>
</evidence>
<comment type="similarity">
    <text evidence="7">Belongs to the binding-protein-dependent transport system permease family.</text>
</comment>
<feature type="transmembrane region" description="Helical" evidence="7">
    <location>
        <begin position="225"/>
        <end position="243"/>
    </location>
</feature>
<keyword evidence="11" id="KW-1185">Reference proteome</keyword>
<reference evidence="10 11" key="1">
    <citation type="submission" date="2016-10" db="EMBL/GenBank/DDBJ databases">
        <authorList>
            <person name="de Groot N.N."/>
        </authorList>
    </citation>
    <scope>NUCLEOTIDE SEQUENCE [LARGE SCALE GENOMIC DNA]</scope>
    <source>
        <strain evidence="10 11">NLAE-zl-G419</strain>
    </source>
</reference>
<dbReference type="SUPFAM" id="SSF161098">
    <property type="entry name" value="MetI-like"/>
    <property type="match status" value="1"/>
</dbReference>
<keyword evidence="6 7" id="KW-0472">Membrane</keyword>
<dbReference type="Pfam" id="PF00528">
    <property type="entry name" value="BPD_transp_1"/>
    <property type="match status" value="1"/>
</dbReference>
<keyword evidence="2 7" id="KW-0813">Transport</keyword>
<evidence type="ECO:0000256" key="7">
    <source>
        <dbReference type="RuleBase" id="RU363032"/>
    </source>
</evidence>
<evidence type="ECO:0000313" key="11">
    <source>
        <dbReference type="Proteomes" id="UP000182135"/>
    </source>
</evidence>
<dbReference type="STRING" id="1529.SAMN04487885_101133"/>
<dbReference type="InterPro" id="IPR000515">
    <property type="entry name" value="MetI-like"/>
</dbReference>
<keyword evidence="4 7" id="KW-0812">Transmembrane</keyword>
<feature type="transmembrane region" description="Helical" evidence="7">
    <location>
        <begin position="282"/>
        <end position="306"/>
    </location>
</feature>
<name>A0A1I2J4T0_9CLOT</name>
<dbReference type="AlphaFoldDB" id="A0A1I2J4T0"/>
<dbReference type="Gene3D" id="1.10.3720.10">
    <property type="entry name" value="MetI-like"/>
    <property type="match status" value="1"/>
</dbReference>
<reference evidence="9 12" key="2">
    <citation type="submission" date="2018-03" db="EMBL/GenBank/DDBJ databases">
        <title>The uncultured portion of the human microbiome is neutrally assembled.</title>
        <authorList>
            <person name="Jeraldo P."/>
            <person name="Boardman L."/>
            <person name="White B.A."/>
            <person name="Nelson H."/>
            <person name="Goldenfeld N."/>
            <person name="Chia N."/>
        </authorList>
    </citation>
    <scope>NUCLEOTIDE SEQUENCE [LARGE SCALE GENOMIC DNA]</scope>
    <source>
        <strain evidence="9">CIM:MAG 903</strain>
    </source>
</reference>
<comment type="subcellular location">
    <subcellularLocation>
        <location evidence="1 7">Cell membrane</location>
        <topology evidence="1 7">Multi-pass membrane protein</topology>
    </subcellularLocation>
</comment>
<dbReference type="GeneID" id="90544829"/>
<dbReference type="RefSeq" id="WP_027638344.1">
    <property type="nucleotide sequence ID" value="NZ_BAAACD010000029.1"/>
</dbReference>
<evidence type="ECO:0000313" key="9">
    <source>
        <dbReference type="EMBL" id="PWL52737.1"/>
    </source>
</evidence>
<evidence type="ECO:0000313" key="10">
    <source>
        <dbReference type="EMBL" id="SFF49762.1"/>
    </source>
</evidence>
<dbReference type="eggNOG" id="COG0601">
    <property type="taxonomic scope" value="Bacteria"/>
</dbReference>